<reference evidence="1 2" key="1">
    <citation type="journal article" date="2018" name="Biotechnol. Adv.">
        <title>Improved genomic resources and new bioinformatic workflow for the carcinogenic parasite Clonorchis sinensis: Biotechnological implications.</title>
        <authorList>
            <person name="Wang D."/>
            <person name="Korhonen P.K."/>
            <person name="Gasser R.B."/>
            <person name="Young N.D."/>
        </authorList>
    </citation>
    <scope>NUCLEOTIDE SEQUENCE [LARGE SCALE GENOMIC DNA]</scope>
    <source>
        <strain evidence="1">Cs-k2</strain>
    </source>
</reference>
<reference evidence="1 2" key="2">
    <citation type="journal article" date="2021" name="Genomics">
        <title>High-quality reference genome for Clonorchis sinensis.</title>
        <authorList>
            <person name="Young N.D."/>
            <person name="Stroehlein A.J."/>
            <person name="Kinkar L."/>
            <person name="Wang T."/>
            <person name="Sohn W.M."/>
            <person name="Chang B.C.H."/>
            <person name="Kaur P."/>
            <person name="Weisz D."/>
            <person name="Dudchenko O."/>
            <person name="Aiden E.L."/>
            <person name="Korhonen P.K."/>
            <person name="Gasser R.B."/>
        </authorList>
    </citation>
    <scope>NUCLEOTIDE SEQUENCE [LARGE SCALE GENOMIC DNA]</scope>
    <source>
        <strain evidence="1">Cs-k2</strain>
    </source>
</reference>
<proteinExistence type="predicted"/>
<sequence>MGNCLQTTNDKQRQTKVKQLASGTELRNKNINVIHRERLQPDIQNPDDPPYPDNSLRIRQTLPQEEVEFIQAHGDKDVAPQQQTSGSIAVRCGGDGIRTVGTDQKTEKTAPSWVRYLSQAKSRDDMAMDGDVSSAFGENWDPELFDRCGSPMDLSRYPNEEPMVHRNYTDKQSFVQGNKLHKGEWEKWASEESLTVSPKRSRFPIISSSVLGFSPLRWDAEDTMEWFRNGELESPQPNTTNFLIKGKQKQCERDDLNENPSDPELAGSESATREVYGHREGWVRYTMFLHQERADICEFYAKLRNAKHVFLSLEAKTGCELRLSKRLFLHRGKLVRTVVIDGPSRKHILRCHSSLPSILTKLMIQECERPSDSDARPVVKAHCAESLIDNYQTMYQSTAVA</sequence>
<organism evidence="1 2">
    <name type="scientific">Clonorchis sinensis</name>
    <name type="common">Chinese liver fluke</name>
    <dbReference type="NCBI Taxonomy" id="79923"/>
    <lineage>
        <taxon>Eukaryota</taxon>
        <taxon>Metazoa</taxon>
        <taxon>Spiralia</taxon>
        <taxon>Lophotrochozoa</taxon>
        <taxon>Platyhelminthes</taxon>
        <taxon>Trematoda</taxon>
        <taxon>Digenea</taxon>
        <taxon>Opisthorchiida</taxon>
        <taxon>Opisthorchiata</taxon>
        <taxon>Opisthorchiidae</taxon>
        <taxon>Clonorchis</taxon>
    </lineage>
</organism>
<dbReference type="InParanoid" id="A0A3R7CFB0"/>
<comment type="caution">
    <text evidence="1">The sequence shown here is derived from an EMBL/GenBank/DDBJ whole genome shotgun (WGS) entry which is preliminary data.</text>
</comment>
<dbReference type="OrthoDB" id="6235099at2759"/>
<dbReference type="Proteomes" id="UP000286415">
    <property type="component" value="Unassembled WGS sequence"/>
</dbReference>
<evidence type="ECO:0000313" key="2">
    <source>
        <dbReference type="Proteomes" id="UP000286415"/>
    </source>
</evidence>
<dbReference type="EMBL" id="NIRI02000042">
    <property type="protein sequence ID" value="KAG5447854.1"/>
    <property type="molecule type" value="Genomic_DNA"/>
</dbReference>
<keyword evidence="2" id="KW-1185">Reference proteome</keyword>
<protein>
    <submittedName>
        <fullName evidence="1">Uncharacterized protein</fullName>
    </submittedName>
</protein>
<accession>A0A3R7CFB0</accession>
<name>A0A3R7CFB0_CLOSI</name>
<evidence type="ECO:0000313" key="1">
    <source>
        <dbReference type="EMBL" id="KAG5447854.1"/>
    </source>
</evidence>
<dbReference type="AlphaFoldDB" id="A0A3R7CFB0"/>
<gene>
    <name evidence="1" type="ORF">CSKR_104442</name>
</gene>